<dbReference type="Pfam" id="PF06534">
    <property type="entry name" value="RGM_C"/>
    <property type="match status" value="1"/>
</dbReference>
<dbReference type="PANTHER" id="PTHR31428:SF6">
    <property type="entry name" value="REPULSIVE GUIDANCE MOLECULE B HOMOLOG DRAG-1"/>
    <property type="match status" value="1"/>
</dbReference>
<evidence type="ECO:0000313" key="12">
    <source>
        <dbReference type="EMBL" id="CAI5437884.1"/>
    </source>
</evidence>
<keyword evidence="4" id="KW-0336">GPI-anchor</keyword>
<gene>
    <name evidence="12" type="ORF">CAMP_LOCUS521</name>
</gene>
<evidence type="ECO:0000256" key="8">
    <source>
        <dbReference type="ARBA" id="ARBA00023288"/>
    </source>
</evidence>
<dbReference type="EMBL" id="CANHGI010000001">
    <property type="protein sequence ID" value="CAI5437884.1"/>
    <property type="molecule type" value="Genomic_DNA"/>
</dbReference>
<dbReference type="Gene3D" id="3.40.1000.10">
    <property type="entry name" value="Mog1/PsbP, alpha/beta/alpha sandwich"/>
    <property type="match status" value="1"/>
</dbReference>
<sequence length="410" mass="47283">MPNNRIALTIFACAVFVVKEIQPYCRVEECSNWFQKTKDYENILPSNSMRYCQIVWQYSECLNSTRISCRGHLSFHSSQLVVERQSKYFNCTQFDFRDDENNKKHGLEQANICYYNPPPTSHRKMRYCTLFGDPHLLKFDGTFETCSEEGARPLVDNRYFLVQVTNKNVRGEALTTTVSKVTVLIRKHNCTGTLKYEASADEQFLSRGFVDGTTHSRDHRHNRNSVEVLWQESNYIEIALHFIHSSIHIRRQGPYLAVSIKSPTNVLETGSSLNELCWKGCRKSAKIRIEDAFEKPNDFAKCYARRVHVPIRIAEDRCREIGTMSNFFSACVFDLMLTGDDNLVLLSNSSQSDFHRLAPHHLVNRLLHNPISSPNSSPIFTNCLTPSFSDFNSFSFSKYLAIIISIIYLF</sequence>
<evidence type="ECO:0000256" key="6">
    <source>
        <dbReference type="ARBA" id="ARBA00023136"/>
    </source>
</evidence>
<keyword evidence="7" id="KW-0325">Glycoprotein</keyword>
<evidence type="ECO:0000256" key="5">
    <source>
        <dbReference type="ARBA" id="ARBA00022729"/>
    </source>
</evidence>
<organism evidence="12 13">
    <name type="scientific">Caenorhabditis angaria</name>
    <dbReference type="NCBI Taxonomy" id="860376"/>
    <lineage>
        <taxon>Eukaryota</taxon>
        <taxon>Metazoa</taxon>
        <taxon>Ecdysozoa</taxon>
        <taxon>Nematoda</taxon>
        <taxon>Chromadorea</taxon>
        <taxon>Rhabditida</taxon>
        <taxon>Rhabditina</taxon>
        <taxon>Rhabditomorpha</taxon>
        <taxon>Rhabditoidea</taxon>
        <taxon>Rhabditidae</taxon>
        <taxon>Peloderinae</taxon>
        <taxon>Caenorhabditis</taxon>
    </lineage>
</organism>
<evidence type="ECO:0000256" key="2">
    <source>
        <dbReference type="ARBA" id="ARBA00005321"/>
    </source>
</evidence>
<protein>
    <submittedName>
        <fullName evidence="12">Uncharacterized protein</fullName>
    </submittedName>
</protein>
<dbReference type="GO" id="GO:0098552">
    <property type="term" value="C:side of membrane"/>
    <property type="evidence" value="ECO:0007669"/>
    <property type="project" value="UniProtKB-KW"/>
</dbReference>
<dbReference type="OrthoDB" id="10013795at2759"/>
<comment type="subcellular location">
    <subcellularLocation>
        <location evidence="1">Cell membrane</location>
        <topology evidence="1">Lipid-anchor</topology>
        <topology evidence="1">GPI-anchor</topology>
    </subcellularLocation>
</comment>
<feature type="chain" id="PRO_5040272961" evidence="9">
    <location>
        <begin position="21"/>
        <end position="410"/>
    </location>
</feature>
<dbReference type="GO" id="GO:0015026">
    <property type="term" value="F:coreceptor activity"/>
    <property type="evidence" value="ECO:0007669"/>
    <property type="project" value="TreeGrafter"/>
</dbReference>
<comment type="similarity">
    <text evidence="2">Belongs to the repulsive guidance molecule (RGM) family.</text>
</comment>
<evidence type="ECO:0000256" key="9">
    <source>
        <dbReference type="SAM" id="SignalP"/>
    </source>
</evidence>
<feature type="domain" description="Repulsive guidance molecule C-terminal" evidence="10">
    <location>
        <begin position="124"/>
        <end position="359"/>
    </location>
</feature>
<reference evidence="12" key="1">
    <citation type="submission" date="2022-11" db="EMBL/GenBank/DDBJ databases">
        <authorList>
            <person name="Kikuchi T."/>
        </authorList>
    </citation>
    <scope>NUCLEOTIDE SEQUENCE</scope>
    <source>
        <strain evidence="12">PS1010</strain>
    </source>
</reference>
<evidence type="ECO:0000256" key="3">
    <source>
        <dbReference type="ARBA" id="ARBA00022475"/>
    </source>
</evidence>
<evidence type="ECO:0000256" key="1">
    <source>
        <dbReference type="ARBA" id="ARBA00004609"/>
    </source>
</evidence>
<dbReference type="GO" id="GO:0005886">
    <property type="term" value="C:plasma membrane"/>
    <property type="evidence" value="ECO:0007669"/>
    <property type="project" value="UniProtKB-SubCell"/>
</dbReference>
<evidence type="ECO:0000259" key="10">
    <source>
        <dbReference type="Pfam" id="PF06534"/>
    </source>
</evidence>
<keyword evidence="5 9" id="KW-0732">Signal</keyword>
<keyword evidence="13" id="KW-1185">Reference proteome</keyword>
<accession>A0A9P1MSB3</accession>
<proteinExistence type="inferred from homology"/>
<dbReference type="PANTHER" id="PTHR31428">
    <property type="entry name" value="RGM DOMAIN FAMILY MEMBER DRAG-1"/>
    <property type="match status" value="1"/>
</dbReference>
<dbReference type="Proteomes" id="UP001152747">
    <property type="component" value="Unassembled WGS sequence"/>
</dbReference>
<evidence type="ECO:0000256" key="4">
    <source>
        <dbReference type="ARBA" id="ARBA00022622"/>
    </source>
</evidence>
<keyword evidence="3" id="KW-1003">Cell membrane</keyword>
<feature type="domain" description="Repulsive guidance molecule N-terminal" evidence="11">
    <location>
        <begin position="25"/>
        <end position="93"/>
    </location>
</feature>
<dbReference type="Pfam" id="PF06535">
    <property type="entry name" value="RGM_N"/>
    <property type="match status" value="1"/>
</dbReference>
<dbReference type="AlphaFoldDB" id="A0A9P1MSB3"/>
<comment type="caution">
    <text evidence="12">The sequence shown here is derived from an EMBL/GenBank/DDBJ whole genome shotgun (WGS) entry which is preliminary data.</text>
</comment>
<dbReference type="InterPro" id="IPR009496">
    <property type="entry name" value="RGM_C"/>
</dbReference>
<name>A0A9P1MSB3_9PELO</name>
<dbReference type="InterPro" id="IPR040287">
    <property type="entry name" value="RGM"/>
</dbReference>
<keyword evidence="8" id="KW-0449">Lipoprotein</keyword>
<keyword evidence="6" id="KW-0472">Membrane</keyword>
<feature type="signal peptide" evidence="9">
    <location>
        <begin position="1"/>
        <end position="20"/>
    </location>
</feature>
<evidence type="ECO:0000313" key="13">
    <source>
        <dbReference type="Proteomes" id="UP001152747"/>
    </source>
</evidence>
<dbReference type="GO" id="GO:0030509">
    <property type="term" value="P:BMP signaling pathway"/>
    <property type="evidence" value="ECO:0007669"/>
    <property type="project" value="TreeGrafter"/>
</dbReference>
<evidence type="ECO:0000256" key="7">
    <source>
        <dbReference type="ARBA" id="ARBA00023180"/>
    </source>
</evidence>
<dbReference type="InterPro" id="IPR010536">
    <property type="entry name" value="RGM_N"/>
</dbReference>
<evidence type="ECO:0000259" key="11">
    <source>
        <dbReference type="Pfam" id="PF06535"/>
    </source>
</evidence>